<dbReference type="STRING" id="51351.M4C9S2"/>
<keyword evidence="1" id="KW-0862">Zinc</keyword>
<keyword evidence="1" id="KW-0479">Metal-binding</keyword>
<protein>
    <recommendedName>
        <fullName evidence="4">RING-type domain-containing protein</fullName>
    </recommendedName>
</protein>
<keyword evidence="2" id="KW-0175">Coiled coil</keyword>
<reference evidence="5" key="3">
    <citation type="submission" date="2023-03" db="UniProtKB">
        <authorList>
            <consortium name="EnsemblPlants"/>
        </authorList>
    </citation>
    <scope>IDENTIFICATION</scope>
    <source>
        <strain evidence="5">cv. Chiifu-401-42</strain>
    </source>
</reference>
<keyword evidence="6" id="KW-1185">Reference proteome</keyword>
<evidence type="ECO:0000259" key="4">
    <source>
        <dbReference type="PROSITE" id="PS50089"/>
    </source>
</evidence>
<accession>M4C9S2</accession>
<dbReference type="Proteomes" id="UP000011750">
    <property type="component" value="Chromosome A03"/>
</dbReference>
<dbReference type="PANTHER" id="PTHR47344:SF1">
    <property type="entry name" value="RING ZINC FINGER PROTEIN-RELATED"/>
    <property type="match status" value="1"/>
</dbReference>
<sequence>MAGENAAANAICSICYEDLKPVAENLQSISACGHVFHELCLQQWFEYCPSTNKRNCPICKQKCLLKDPFRLYFQSSGNQTDSIASQKVEEDPVLLRGEVKRLQGKIQNLTSALEGQQKNNLEVSDQLHQCKEQLKEDKARRWEALQEISTTQHLLKLKSEECVQLTSKCAKLQDRTMALAKELAALKLVSDLSLDEDDVMKLAMLGNNTKTKDTIDTLVKSLVIRNRSYKELLAKCNQLGRGEARSSEKLEKAMEKMDRLKKRVRELEMIAEESENRALRDIKVSKNCSDRQVSKPATESFVSFRMPPSGNIVEKISTPLGQFEKNDGLTNQESCSRGRGDSIPGKQESVIEIDDDVPETTNSGFRHSDSVMKDEKSEDSSVHDDPVVKDIKFNIRESPASSFSTRNNGTSAYIIHHFMFLSEVDLKIVQNSMQVLETFGCQVGKIKISEDGKRILH</sequence>
<evidence type="ECO:0000256" key="2">
    <source>
        <dbReference type="SAM" id="Coils"/>
    </source>
</evidence>
<evidence type="ECO:0000313" key="5">
    <source>
        <dbReference type="EnsemblPlants" id="Bra000951.1-P"/>
    </source>
</evidence>
<dbReference type="CDD" id="cd16448">
    <property type="entry name" value="RING-H2"/>
    <property type="match status" value="1"/>
</dbReference>
<dbReference type="Gene3D" id="3.30.40.10">
    <property type="entry name" value="Zinc/RING finger domain, C3HC4 (zinc finger)"/>
    <property type="match status" value="1"/>
</dbReference>
<dbReference type="Gramene" id="Bra000951.1">
    <property type="protein sequence ID" value="Bra000951.1-P"/>
    <property type="gene ID" value="Bra000951"/>
</dbReference>
<dbReference type="EnsemblPlants" id="Bra000951.1">
    <property type="protein sequence ID" value="Bra000951.1-P"/>
    <property type="gene ID" value="Bra000951"/>
</dbReference>
<dbReference type="OMA" id="LTNQESC"/>
<feature type="compositionally biased region" description="Basic and acidic residues" evidence="3">
    <location>
        <begin position="366"/>
        <end position="383"/>
    </location>
</feature>
<evidence type="ECO:0000256" key="1">
    <source>
        <dbReference type="PROSITE-ProRule" id="PRU00175"/>
    </source>
</evidence>
<dbReference type="PROSITE" id="PS50089">
    <property type="entry name" value="ZF_RING_2"/>
    <property type="match status" value="1"/>
</dbReference>
<feature type="domain" description="RING-type" evidence="4">
    <location>
        <begin position="12"/>
        <end position="60"/>
    </location>
</feature>
<feature type="coiled-coil region" evidence="2">
    <location>
        <begin position="243"/>
        <end position="277"/>
    </location>
</feature>
<dbReference type="PANTHER" id="PTHR47344">
    <property type="entry name" value="RING ZINC FINGER PROTEIN-RELATED"/>
    <property type="match status" value="1"/>
</dbReference>
<dbReference type="InterPro" id="IPR013083">
    <property type="entry name" value="Znf_RING/FYVE/PHD"/>
</dbReference>
<dbReference type="eggNOG" id="KOG0827">
    <property type="taxonomic scope" value="Eukaryota"/>
</dbReference>
<reference evidence="5 6" key="2">
    <citation type="journal article" date="2018" name="Hortic Res">
        <title>Improved Brassica rapa reference genome by single-molecule sequencing and chromosome conformation capture technologies.</title>
        <authorList>
            <person name="Zhang L."/>
            <person name="Cai X."/>
            <person name="Wu J."/>
            <person name="Liu M."/>
            <person name="Grob S."/>
            <person name="Cheng F."/>
            <person name="Liang J."/>
            <person name="Cai C."/>
            <person name="Liu Z."/>
            <person name="Liu B."/>
            <person name="Wang F."/>
            <person name="Li S."/>
            <person name="Liu F."/>
            <person name="Li X."/>
            <person name="Cheng L."/>
            <person name="Yang W."/>
            <person name="Li M.H."/>
            <person name="Grossniklaus U."/>
            <person name="Zheng H."/>
            <person name="Wang X."/>
        </authorList>
    </citation>
    <scope>NUCLEOTIDE SEQUENCE [LARGE SCALE GENOMIC DNA]</scope>
    <source>
        <strain evidence="5 6">cv. Chiifu-401-42</strain>
    </source>
</reference>
<evidence type="ECO:0000256" key="3">
    <source>
        <dbReference type="SAM" id="MobiDB-lite"/>
    </source>
</evidence>
<dbReference type="SUPFAM" id="SSF57850">
    <property type="entry name" value="RING/U-box"/>
    <property type="match status" value="1"/>
</dbReference>
<reference evidence="5 6" key="1">
    <citation type="journal article" date="2011" name="Nat. Genet.">
        <title>The genome of the mesopolyploid crop species Brassica rapa.</title>
        <authorList>
            <consortium name="Brassica rapa Genome Sequencing Project Consortium"/>
            <person name="Wang X."/>
            <person name="Wang H."/>
            <person name="Wang J."/>
            <person name="Sun R."/>
            <person name="Wu J."/>
            <person name="Liu S."/>
            <person name="Bai Y."/>
            <person name="Mun J.H."/>
            <person name="Bancroft I."/>
            <person name="Cheng F."/>
            <person name="Huang S."/>
            <person name="Li X."/>
            <person name="Hua W."/>
            <person name="Wang J."/>
            <person name="Wang X."/>
            <person name="Freeling M."/>
            <person name="Pires J.C."/>
            <person name="Paterson A.H."/>
            <person name="Chalhoub B."/>
            <person name="Wang B."/>
            <person name="Hayward A."/>
            <person name="Sharpe A.G."/>
            <person name="Park B.S."/>
            <person name="Weisshaar B."/>
            <person name="Liu B."/>
            <person name="Li B."/>
            <person name="Liu B."/>
            <person name="Tong C."/>
            <person name="Song C."/>
            <person name="Duran C."/>
            <person name="Peng C."/>
            <person name="Geng C."/>
            <person name="Koh C."/>
            <person name="Lin C."/>
            <person name="Edwards D."/>
            <person name="Mu D."/>
            <person name="Shen D."/>
            <person name="Soumpourou E."/>
            <person name="Li F."/>
            <person name="Fraser F."/>
            <person name="Conant G."/>
            <person name="Lassalle G."/>
            <person name="King G.J."/>
            <person name="Bonnema G."/>
            <person name="Tang H."/>
            <person name="Wang H."/>
            <person name="Belcram H."/>
            <person name="Zhou H."/>
            <person name="Hirakawa H."/>
            <person name="Abe H."/>
            <person name="Guo H."/>
            <person name="Wang H."/>
            <person name="Jin H."/>
            <person name="Parkin I.A."/>
            <person name="Batley J."/>
            <person name="Kim J.S."/>
            <person name="Just J."/>
            <person name="Li J."/>
            <person name="Xu J."/>
            <person name="Deng J."/>
            <person name="Kim J.A."/>
            <person name="Li J."/>
            <person name="Yu J."/>
            <person name="Meng J."/>
            <person name="Wang J."/>
            <person name="Min J."/>
            <person name="Poulain J."/>
            <person name="Wang J."/>
            <person name="Hatakeyama K."/>
            <person name="Wu K."/>
            <person name="Wang L."/>
            <person name="Fang L."/>
            <person name="Trick M."/>
            <person name="Links M.G."/>
            <person name="Zhao M."/>
            <person name="Jin M."/>
            <person name="Ramchiary N."/>
            <person name="Drou N."/>
            <person name="Berkman P.J."/>
            <person name="Cai Q."/>
            <person name="Huang Q."/>
            <person name="Li R."/>
            <person name="Tabata S."/>
            <person name="Cheng S."/>
            <person name="Zhang S."/>
            <person name="Zhang S."/>
            <person name="Huang S."/>
            <person name="Sato S."/>
            <person name="Sun S."/>
            <person name="Kwon S.J."/>
            <person name="Choi S.R."/>
            <person name="Lee T.H."/>
            <person name="Fan W."/>
            <person name="Zhao X."/>
            <person name="Tan X."/>
            <person name="Xu X."/>
            <person name="Wang Y."/>
            <person name="Qiu Y."/>
            <person name="Yin Y."/>
            <person name="Li Y."/>
            <person name="Du Y."/>
            <person name="Liao Y."/>
            <person name="Lim Y."/>
            <person name="Narusaka Y."/>
            <person name="Wang Y."/>
            <person name="Wang Z."/>
            <person name="Li Z."/>
            <person name="Wang Z."/>
            <person name="Xiong Z."/>
            <person name="Zhang Z."/>
        </authorList>
    </citation>
    <scope>NUCLEOTIDE SEQUENCE [LARGE SCALE GENOMIC DNA]</scope>
    <source>
        <strain evidence="5 6">cv. Chiifu-401-42</strain>
    </source>
</reference>
<dbReference type="InterPro" id="IPR001841">
    <property type="entry name" value="Znf_RING"/>
</dbReference>
<proteinExistence type="predicted"/>
<feature type="region of interest" description="Disordered" evidence="3">
    <location>
        <begin position="320"/>
        <end position="383"/>
    </location>
</feature>
<name>M4C9S2_BRACM</name>
<evidence type="ECO:0000313" key="6">
    <source>
        <dbReference type="Proteomes" id="UP000011750"/>
    </source>
</evidence>
<dbReference type="HOGENOM" id="CLU_025471_1_0_1"/>
<dbReference type="AlphaFoldDB" id="M4C9S2"/>
<dbReference type="Pfam" id="PF13639">
    <property type="entry name" value="zf-RING_2"/>
    <property type="match status" value="1"/>
</dbReference>
<organism evidence="5 6">
    <name type="scientific">Brassica campestris</name>
    <name type="common">Field mustard</name>
    <dbReference type="NCBI Taxonomy" id="3711"/>
    <lineage>
        <taxon>Eukaryota</taxon>
        <taxon>Viridiplantae</taxon>
        <taxon>Streptophyta</taxon>
        <taxon>Embryophyta</taxon>
        <taxon>Tracheophyta</taxon>
        <taxon>Spermatophyta</taxon>
        <taxon>Magnoliopsida</taxon>
        <taxon>eudicotyledons</taxon>
        <taxon>Gunneridae</taxon>
        <taxon>Pentapetalae</taxon>
        <taxon>rosids</taxon>
        <taxon>malvids</taxon>
        <taxon>Brassicales</taxon>
        <taxon>Brassicaceae</taxon>
        <taxon>Brassiceae</taxon>
        <taxon>Brassica</taxon>
    </lineage>
</organism>
<dbReference type="SMART" id="SM00184">
    <property type="entry name" value="RING"/>
    <property type="match status" value="1"/>
</dbReference>
<dbReference type="GO" id="GO:0008270">
    <property type="term" value="F:zinc ion binding"/>
    <property type="evidence" value="ECO:0007669"/>
    <property type="project" value="UniProtKB-KW"/>
</dbReference>
<keyword evidence="1" id="KW-0863">Zinc-finger</keyword>
<dbReference type="InParanoid" id="M4C9S2"/>